<accession>A0A7W6RPQ5</accession>
<dbReference type="Gene3D" id="1.10.10.10">
    <property type="entry name" value="Winged helix-like DNA-binding domain superfamily/Winged helix DNA-binding domain"/>
    <property type="match status" value="1"/>
</dbReference>
<organism evidence="3 4">
    <name type="scientific">Rhizobium mongolense</name>
    <dbReference type="NCBI Taxonomy" id="57676"/>
    <lineage>
        <taxon>Bacteria</taxon>
        <taxon>Pseudomonadati</taxon>
        <taxon>Pseudomonadota</taxon>
        <taxon>Alphaproteobacteria</taxon>
        <taxon>Hyphomicrobiales</taxon>
        <taxon>Rhizobiaceae</taxon>
        <taxon>Rhizobium/Agrobacterium group</taxon>
        <taxon>Rhizobium</taxon>
    </lineage>
</organism>
<dbReference type="RefSeq" id="WP_183927256.1">
    <property type="nucleotide sequence ID" value="NZ_JACIGM010000009.1"/>
</dbReference>
<dbReference type="Pfam" id="PF21984">
    <property type="entry name" value="DnaD_N"/>
    <property type="match status" value="1"/>
</dbReference>
<gene>
    <name evidence="3" type="ORF">GGE12_004181</name>
</gene>
<dbReference type="InterPro" id="IPR036390">
    <property type="entry name" value="WH_DNA-bd_sf"/>
</dbReference>
<reference evidence="3 4" key="1">
    <citation type="submission" date="2020-08" db="EMBL/GenBank/DDBJ databases">
        <title>Genomic Encyclopedia of Type Strains, Phase IV (KMG-V): Genome sequencing to study the core and pangenomes of soil and plant-associated prokaryotes.</title>
        <authorList>
            <person name="Whitman W."/>
        </authorList>
    </citation>
    <scope>NUCLEOTIDE SEQUENCE [LARGE SCALE GENOMIC DNA]</scope>
    <source>
        <strain evidence="3 4">SEMIA 402</strain>
    </source>
</reference>
<evidence type="ECO:0000259" key="2">
    <source>
        <dbReference type="Pfam" id="PF21984"/>
    </source>
</evidence>
<dbReference type="Proteomes" id="UP000533641">
    <property type="component" value="Unassembled WGS sequence"/>
</dbReference>
<dbReference type="EMBL" id="JACIGM010000009">
    <property type="protein sequence ID" value="MBB4276384.1"/>
    <property type="molecule type" value="Genomic_DNA"/>
</dbReference>
<feature type="region of interest" description="Disordered" evidence="1">
    <location>
        <begin position="138"/>
        <end position="171"/>
    </location>
</feature>
<evidence type="ECO:0000313" key="3">
    <source>
        <dbReference type="EMBL" id="MBB4276384.1"/>
    </source>
</evidence>
<protein>
    <submittedName>
        <fullName evidence="3">DNA-binding transcriptional ArsR family regulator</fullName>
    </submittedName>
</protein>
<comment type="caution">
    <text evidence="3">The sequence shown here is derived from an EMBL/GenBank/DDBJ whole genome shotgun (WGS) entry which is preliminary data.</text>
</comment>
<proteinExistence type="predicted"/>
<dbReference type="InterPro" id="IPR036388">
    <property type="entry name" value="WH-like_DNA-bd_sf"/>
</dbReference>
<feature type="domain" description="DnaD N-terminal" evidence="2">
    <location>
        <begin position="37"/>
        <end position="134"/>
    </location>
</feature>
<dbReference type="GO" id="GO:0003677">
    <property type="term" value="F:DNA binding"/>
    <property type="evidence" value="ECO:0007669"/>
    <property type="project" value="UniProtKB-KW"/>
</dbReference>
<dbReference type="InterPro" id="IPR053843">
    <property type="entry name" value="DnaD_N"/>
</dbReference>
<sequence length="171" mass="19534">MADETSQESQTAAEKRGKSSTERIFGDDVISHGYTGVPNILVRAQSRLGISTTQFNIIVQLLSYWIDPTRPPFPPKRDLAQRMSITQQTLRINIKALEDKGYISRVQQKTAAGDYGSNIYRLEGLVTKIRELVRDFDEERKERRHSRTQTETPNARRSARRKTKPGEMGEP</sequence>
<evidence type="ECO:0000313" key="4">
    <source>
        <dbReference type="Proteomes" id="UP000533641"/>
    </source>
</evidence>
<keyword evidence="3" id="KW-0238">DNA-binding</keyword>
<dbReference type="AlphaFoldDB" id="A0A7W6RPQ5"/>
<dbReference type="SUPFAM" id="SSF46785">
    <property type="entry name" value="Winged helix' DNA-binding domain"/>
    <property type="match status" value="1"/>
</dbReference>
<feature type="region of interest" description="Disordered" evidence="1">
    <location>
        <begin position="1"/>
        <end position="20"/>
    </location>
</feature>
<name>A0A7W6RPQ5_9HYPH</name>
<evidence type="ECO:0000256" key="1">
    <source>
        <dbReference type="SAM" id="MobiDB-lite"/>
    </source>
</evidence>